<name>A0AAV5MBA1_9ROSI</name>
<dbReference type="AlphaFoldDB" id="A0AAV5MBA1"/>
<comment type="caution">
    <text evidence="1">The sequence shown here is derived from an EMBL/GenBank/DDBJ whole genome shotgun (WGS) entry which is preliminary data.</text>
</comment>
<evidence type="ECO:0000313" key="2">
    <source>
        <dbReference type="Proteomes" id="UP001054252"/>
    </source>
</evidence>
<dbReference type="Proteomes" id="UP001054252">
    <property type="component" value="Unassembled WGS sequence"/>
</dbReference>
<accession>A0AAV5MBA1</accession>
<proteinExistence type="predicted"/>
<keyword evidence="2" id="KW-1185">Reference proteome</keyword>
<gene>
    <name evidence="1" type="ORF">SLEP1_g53702</name>
</gene>
<protein>
    <submittedName>
        <fullName evidence="1">Uncharacterized protein</fullName>
    </submittedName>
</protein>
<dbReference type="EMBL" id="BPVZ01000214">
    <property type="protein sequence ID" value="GKV46727.1"/>
    <property type="molecule type" value="Genomic_DNA"/>
</dbReference>
<evidence type="ECO:0000313" key="1">
    <source>
        <dbReference type="EMBL" id="GKV46727.1"/>
    </source>
</evidence>
<reference evidence="1 2" key="1">
    <citation type="journal article" date="2021" name="Commun. Biol.">
        <title>The genome of Shorea leprosula (Dipterocarpaceae) highlights the ecological relevance of drought in aseasonal tropical rainforests.</title>
        <authorList>
            <person name="Ng K.K.S."/>
            <person name="Kobayashi M.J."/>
            <person name="Fawcett J.A."/>
            <person name="Hatakeyama M."/>
            <person name="Paape T."/>
            <person name="Ng C.H."/>
            <person name="Ang C.C."/>
            <person name="Tnah L.H."/>
            <person name="Lee C.T."/>
            <person name="Nishiyama T."/>
            <person name="Sese J."/>
            <person name="O'Brien M.J."/>
            <person name="Copetti D."/>
            <person name="Mohd Noor M.I."/>
            <person name="Ong R.C."/>
            <person name="Putra M."/>
            <person name="Sireger I.Z."/>
            <person name="Indrioko S."/>
            <person name="Kosugi Y."/>
            <person name="Izuno A."/>
            <person name="Isagi Y."/>
            <person name="Lee S.L."/>
            <person name="Shimizu K.K."/>
        </authorList>
    </citation>
    <scope>NUCLEOTIDE SEQUENCE [LARGE SCALE GENOMIC DNA]</scope>
    <source>
        <strain evidence="1">214</strain>
    </source>
</reference>
<sequence>MTITSKDIFQVSTITLSLSLQNKYLNIRTIKTSNYFSHDNRNLC</sequence>
<organism evidence="1 2">
    <name type="scientific">Rubroshorea leprosula</name>
    <dbReference type="NCBI Taxonomy" id="152421"/>
    <lineage>
        <taxon>Eukaryota</taxon>
        <taxon>Viridiplantae</taxon>
        <taxon>Streptophyta</taxon>
        <taxon>Embryophyta</taxon>
        <taxon>Tracheophyta</taxon>
        <taxon>Spermatophyta</taxon>
        <taxon>Magnoliopsida</taxon>
        <taxon>eudicotyledons</taxon>
        <taxon>Gunneridae</taxon>
        <taxon>Pentapetalae</taxon>
        <taxon>rosids</taxon>
        <taxon>malvids</taxon>
        <taxon>Malvales</taxon>
        <taxon>Dipterocarpaceae</taxon>
        <taxon>Rubroshorea</taxon>
    </lineage>
</organism>